<comment type="caution">
    <text evidence="2">The sequence shown here is derived from an EMBL/GenBank/DDBJ whole genome shotgun (WGS) entry which is preliminary data.</text>
</comment>
<feature type="transmembrane region" description="Helical" evidence="1">
    <location>
        <begin position="94"/>
        <end position="114"/>
    </location>
</feature>
<gene>
    <name evidence="2" type="ORF">PN838_23115</name>
</gene>
<keyword evidence="1" id="KW-1133">Transmembrane helix</keyword>
<dbReference type="EMBL" id="JAQOMS010000002">
    <property type="protein sequence ID" value="MDC2891101.1"/>
    <property type="molecule type" value="Genomic_DNA"/>
</dbReference>
<evidence type="ECO:0000313" key="2">
    <source>
        <dbReference type="EMBL" id="MDC2891101.1"/>
    </source>
</evidence>
<name>A0ABT5FIU0_9GAMM</name>
<keyword evidence="1" id="KW-0472">Membrane</keyword>
<dbReference type="Proteomes" id="UP001528411">
    <property type="component" value="Unassembled WGS sequence"/>
</dbReference>
<dbReference type="RefSeq" id="WP_272182140.1">
    <property type="nucleotide sequence ID" value="NZ_JAQOMS010000002.1"/>
</dbReference>
<feature type="transmembrane region" description="Helical" evidence="1">
    <location>
        <begin position="25"/>
        <end position="44"/>
    </location>
</feature>
<feature type="transmembrane region" description="Helical" evidence="1">
    <location>
        <begin position="65"/>
        <end position="88"/>
    </location>
</feature>
<reference evidence="2 3" key="1">
    <citation type="submission" date="2023-01" db="EMBL/GenBank/DDBJ databases">
        <title>Psychrosphaera sp. nov., isolated from marine algae.</title>
        <authorList>
            <person name="Bayburt H."/>
            <person name="Choi B.J."/>
            <person name="Kim J.M."/>
            <person name="Choi D.G."/>
            <person name="Jeon C.O."/>
        </authorList>
    </citation>
    <scope>NUCLEOTIDE SEQUENCE [LARGE SCALE GENOMIC DNA]</scope>
    <source>
        <strain evidence="2 3">G1-22</strain>
    </source>
</reference>
<accession>A0ABT5FIU0</accession>
<proteinExistence type="predicted"/>
<keyword evidence="1" id="KW-0812">Transmembrane</keyword>
<organism evidence="2 3">
    <name type="scientific">Psychrosphaera algicola</name>
    <dbReference type="NCBI Taxonomy" id="3023714"/>
    <lineage>
        <taxon>Bacteria</taxon>
        <taxon>Pseudomonadati</taxon>
        <taxon>Pseudomonadota</taxon>
        <taxon>Gammaproteobacteria</taxon>
        <taxon>Alteromonadales</taxon>
        <taxon>Pseudoalteromonadaceae</taxon>
        <taxon>Psychrosphaera</taxon>
    </lineage>
</organism>
<evidence type="ECO:0000313" key="3">
    <source>
        <dbReference type="Proteomes" id="UP001528411"/>
    </source>
</evidence>
<keyword evidence="3" id="KW-1185">Reference proteome</keyword>
<dbReference type="Gene3D" id="1.10.4160.10">
    <property type="entry name" value="Hydantoin permease"/>
    <property type="match status" value="1"/>
</dbReference>
<evidence type="ECO:0000256" key="1">
    <source>
        <dbReference type="SAM" id="Phobius"/>
    </source>
</evidence>
<protein>
    <submittedName>
        <fullName evidence="2">Uncharacterized protein</fullName>
    </submittedName>
</protein>
<sequence length="197" mass="22061">MFFNVAIALLLMELGIYQTIESMLAVYSVLVLAWLSSLVADLIINKPLGISPKHIEFKRSHLFDINPVGVGSMFIASFVGFTSHFGWYGETAKALASFTACGLPFITVPLIGYLTKGKYYLVDANKPEYKAPTFCYICENTFDQEDITYCPAYKNLFVPCVARWTFAAVISAVQTRHSHNNLNTFLTVFCRLGCCEF</sequence>